<dbReference type="GO" id="GO:0044780">
    <property type="term" value="P:bacterial-type flagellum assembly"/>
    <property type="evidence" value="ECO:0007669"/>
    <property type="project" value="UniProtKB-UniRule"/>
</dbReference>
<accession>A0A927BTT0</accession>
<evidence type="ECO:0000256" key="6">
    <source>
        <dbReference type="ARBA" id="ARBA00022989"/>
    </source>
</evidence>
<dbReference type="RefSeq" id="WP_190916703.1">
    <property type="nucleotide sequence ID" value="NZ_JACXIZ010000014.1"/>
</dbReference>
<dbReference type="Pfam" id="PF01311">
    <property type="entry name" value="Bac_export_1"/>
    <property type="match status" value="1"/>
</dbReference>
<evidence type="ECO:0000256" key="3">
    <source>
        <dbReference type="ARBA" id="ARBA00021717"/>
    </source>
</evidence>
<keyword evidence="8 10" id="KW-0975">Bacterial flagellum</keyword>
<comment type="subcellular location">
    <subcellularLocation>
        <location evidence="10">Cell membrane</location>
        <topology evidence="10">Multi-pass membrane protein</topology>
    </subcellularLocation>
    <subcellularLocation>
        <location evidence="10">Bacterial flagellum basal body</location>
    </subcellularLocation>
</comment>
<proteinExistence type="inferred from homology"/>
<feature type="transmembrane region" description="Helical" evidence="10">
    <location>
        <begin position="170"/>
        <end position="195"/>
    </location>
</feature>
<evidence type="ECO:0000256" key="2">
    <source>
        <dbReference type="ARBA" id="ARBA00009772"/>
    </source>
</evidence>
<dbReference type="GO" id="GO:0005886">
    <property type="term" value="C:plasma membrane"/>
    <property type="evidence" value="ECO:0007669"/>
    <property type="project" value="UniProtKB-SubCell"/>
</dbReference>
<reference evidence="11" key="1">
    <citation type="submission" date="2020-09" db="EMBL/GenBank/DDBJ databases">
        <title>A novel bacterium of genus Paenibacillus, isolated from South China Sea.</title>
        <authorList>
            <person name="Huang H."/>
            <person name="Mo K."/>
            <person name="Hu Y."/>
        </authorList>
    </citation>
    <scope>NUCLEOTIDE SEQUENCE</scope>
    <source>
        <strain evidence="11">IB182496</strain>
    </source>
</reference>
<comment type="function">
    <text evidence="1 10">Role in flagellar biosynthesis.</text>
</comment>
<feature type="transmembrane region" description="Helical" evidence="10">
    <location>
        <begin position="73"/>
        <end position="97"/>
    </location>
</feature>
<dbReference type="EMBL" id="JACXIZ010000014">
    <property type="protein sequence ID" value="MBD2845273.1"/>
    <property type="molecule type" value="Genomic_DNA"/>
</dbReference>
<gene>
    <name evidence="11" type="primary">fliR</name>
    <name evidence="11" type="ORF">IDH44_08725</name>
</gene>
<sequence length="268" mass="29632">MELFLQAVPIFLLIFCRITSFFVVAPVFSTRGVPTMFKIGLGFFVSLLVYLVYGIHETVVPDVQYPLFIIREILAGLLLGFVAYMFFTVVQTAGSFIDMQMGFGLANVIDPMTGTTSPLLGNFKFIIVVLLFLTMNGHHLLLLGIMRSYDWLPLSNTLFGRIYEGSVTEFLAVTFGYTFMLALQLAAPLVVAMFLTDVGLGFLARVAPQYNVFVIGIPLKILVGFLLLMLLMPGFAVLIGELFERMFGAMDDVLRLMAQPSAEMGGTP</sequence>
<keyword evidence="5 10" id="KW-0812">Transmembrane</keyword>
<feature type="transmembrane region" description="Helical" evidence="10">
    <location>
        <begin position="7"/>
        <end position="29"/>
    </location>
</feature>
<evidence type="ECO:0000256" key="1">
    <source>
        <dbReference type="ARBA" id="ARBA00002578"/>
    </source>
</evidence>
<feature type="transmembrane region" description="Helical" evidence="10">
    <location>
        <begin position="35"/>
        <end position="53"/>
    </location>
</feature>
<comment type="similarity">
    <text evidence="2 10">Belongs to the FliR/MopE/SpaR family.</text>
</comment>
<name>A0A927BTT0_9BACL</name>
<dbReference type="InterPro" id="IPR006303">
    <property type="entry name" value="FliR"/>
</dbReference>
<evidence type="ECO:0000256" key="5">
    <source>
        <dbReference type="ARBA" id="ARBA00022692"/>
    </source>
</evidence>
<dbReference type="AlphaFoldDB" id="A0A927BTT0"/>
<evidence type="ECO:0000256" key="9">
    <source>
        <dbReference type="NCBIfam" id="TIGR01400"/>
    </source>
</evidence>
<dbReference type="GO" id="GO:0006605">
    <property type="term" value="P:protein targeting"/>
    <property type="evidence" value="ECO:0007669"/>
    <property type="project" value="UniProtKB-UniRule"/>
</dbReference>
<evidence type="ECO:0000313" key="12">
    <source>
        <dbReference type="Proteomes" id="UP000621560"/>
    </source>
</evidence>
<dbReference type="Proteomes" id="UP000621560">
    <property type="component" value="Unassembled WGS sequence"/>
</dbReference>
<comment type="caution">
    <text evidence="11">The sequence shown here is derived from an EMBL/GenBank/DDBJ whole genome shotgun (WGS) entry which is preliminary data.</text>
</comment>
<evidence type="ECO:0000256" key="7">
    <source>
        <dbReference type="ARBA" id="ARBA00023136"/>
    </source>
</evidence>
<feature type="transmembrane region" description="Helical" evidence="10">
    <location>
        <begin position="215"/>
        <end position="240"/>
    </location>
</feature>
<evidence type="ECO:0000313" key="11">
    <source>
        <dbReference type="EMBL" id="MBD2845273.1"/>
    </source>
</evidence>
<organism evidence="11 12">
    <name type="scientific">Paenibacillus sabuli</name>
    <dbReference type="NCBI Taxonomy" id="2772509"/>
    <lineage>
        <taxon>Bacteria</taxon>
        <taxon>Bacillati</taxon>
        <taxon>Bacillota</taxon>
        <taxon>Bacilli</taxon>
        <taxon>Bacillales</taxon>
        <taxon>Paenibacillaceae</taxon>
        <taxon>Paenibacillus</taxon>
    </lineage>
</organism>
<keyword evidence="7 10" id="KW-0472">Membrane</keyword>
<keyword evidence="4 10" id="KW-1003">Cell membrane</keyword>
<keyword evidence="11" id="KW-0282">Flagellum</keyword>
<keyword evidence="6 10" id="KW-1133">Transmembrane helix</keyword>
<protein>
    <recommendedName>
        <fullName evidence="3 9">Flagellar biosynthetic protein FliR</fullName>
    </recommendedName>
</protein>
<evidence type="ECO:0000256" key="8">
    <source>
        <dbReference type="ARBA" id="ARBA00023143"/>
    </source>
</evidence>
<evidence type="ECO:0000256" key="4">
    <source>
        <dbReference type="ARBA" id="ARBA00022475"/>
    </source>
</evidence>
<dbReference type="GO" id="GO:0009425">
    <property type="term" value="C:bacterial-type flagellum basal body"/>
    <property type="evidence" value="ECO:0007669"/>
    <property type="project" value="UniProtKB-SubCell"/>
</dbReference>
<dbReference type="PANTHER" id="PTHR30065:SF1">
    <property type="entry name" value="SURFACE PRESENTATION OF ANTIGENS PROTEIN SPAR"/>
    <property type="match status" value="1"/>
</dbReference>
<dbReference type="InterPro" id="IPR002010">
    <property type="entry name" value="T3SS_IM_R"/>
</dbReference>
<keyword evidence="11" id="KW-0966">Cell projection</keyword>
<keyword evidence="11" id="KW-0969">Cilium</keyword>
<evidence type="ECO:0000256" key="10">
    <source>
        <dbReference type="RuleBase" id="RU362071"/>
    </source>
</evidence>
<keyword evidence="12" id="KW-1185">Reference proteome</keyword>
<feature type="transmembrane region" description="Helical" evidence="10">
    <location>
        <begin position="125"/>
        <end position="149"/>
    </location>
</feature>
<dbReference type="PRINTS" id="PR00953">
    <property type="entry name" value="TYPE3IMRPROT"/>
</dbReference>
<dbReference type="PANTHER" id="PTHR30065">
    <property type="entry name" value="FLAGELLAR BIOSYNTHETIC PROTEIN FLIR"/>
    <property type="match status" value="1"/>
</dbReference>
<dbReference type="NCBIfam" id="TIGR01400">
    <property type="entry name" value="fliR"/>
    <property type="match status" value="1"/>
</dbReference>